<protein>
    <recommendedName>
        <fullName evidence="6 7">Large ribosomal subunit protein uL18</fullName>
    </recommendedName>
</protein>
<accession>A0A977KTR3</accession>
<dbReference type="EMBL" id="CP073041">
    <property type="protein sequence ID" value="UXE59764.1"/>
    <property type="molecule type" value="Genomic_DNA"/>
</dbReference>
<reference evidence="8" key="1">
    <citation type="submission" date="2021-04" db="EMBL/GenBank/DDBJ databases">
        <title>Genome sequence of Woronichinia naegeliana from Washington state freshwater lake bloom.</title>
        <authorList>
            <person name="Dreher T.W."/>
        </authorList>
    </citation>
    <scope>NUCLEOTIDE SEQUENCE</scope>
    <source>
        <strain evidence="8">WA131</strain>
    </source>
</reference>
<name>A0A977KTR3_9CYAN</name>
<proteinExistence type="inferred from homology"/>
<dbReference type="PANTHER" id="PTHR12899">
    <property type="entry name" value="39S RIBOSOMAL PROTEIN L18, MITOCHONDRIAL"/>
    <property type="match status" value="1"/>
</dbReference>
<comment type="similarity">
    <text evidence="1 7">Belongs to the universal ribosomal protein uL18 family.</text>
</comment>
<dbReference type="PANTHER" id="PTHR12899:SF3">
    <property type="entry name" value="LARGE RIBOSOMAL SUBUNIT PROTEIN UL18M"/>
    <property type="match status" value="1"/>
</dbReference>
<dbReference type="NCBIfam" id="TIGR00060">
    <property type="entry name" value="L18_bact"/>
    <property type="match status" value="1"/>
</dbReference>
<dbReference type="KEGG" id="wna:KA717_29120"/>
<sequence length="120" mass="13080">MKLSRKDLVQRRHRRIRHKLAGTAQRPRLAVFRSNHHIYVQVIDDVAQHTLAAASTLDPDLKESLESSSDCTASAAVGTLIAKRAIAAGINEVVFDRGGNLYHGRVKALADAARVGGLNF</sequence>
<dbReference type="GO" id="GO:0003735">
    <property type="term" value="F:structural constituent of ribosome"/>
    <property type="evidence" value="ECO:0007669"/>
    <property type="project" value="InterPro"/>
</dbReference>
<dbReference type="GO" id="GO:0008097">
    <property type="term" value="F:5S rRNA binding"/>
    <property type="evidence" value="ECO:0007669"/>
    <property type="project" value="TreeGrafter"/>
</dbReference>
<dbReference type="SUPFAM" id="SSF53137">
    <property type="entry name" value="Translational machinery components"/>
    <property type="match status" value="1"/>
</dbReference>
<gene>
    <name evidence="7 8" type="primary">rplR</name>
    <name evidence="7" type="synonym">rpl18</name>
    <name evidence="8" type="ORF">KA717_29120</name>
</gene>
<dbReference type="GO" id="GO:0006412">
    <property type="term" value="P:translation"/>
    <property type="evidence" value="ECO:0007669"/>
    <property type="project" value="UniProtKB-UniRule"/>
</dbReference>
<evidence type="ECO:0000256" key="3">
    <source>
        <dbReference type="ARBA" id="ARBA00022884"/>
    </source>
</evidence>
<evidence type="ECO:0000256" key="7">
    <source>
        <dbReference type="HAMAP-Rule" id="MF_01337"/>
    </source>
</evidence>
<organism evidence="8">
    <name type="scientific">Woronichinia naegeliana WA131</name>
    <dbReference type="NCBI Taxonomy" id="2824559"/>
    <lineage>
        <taxon>Bacteria</taxon>
        <taxon>Bacillati</taxon>
        <taxon>Cyanobacteriota</taxon>
        <taxon>Cyanophyceae</taxon>
        <taxon>Synechococcales</taxon>
        <taxon>Coelosphaeriaceae</taxon>
        <taxon>Woronichinia</taxon>
    </lineage>
</organism>
<dbReference type="HAMAP" id="MF_01337_B">
    <property type="entry name" value="Ribosomal_uL18_B"/>
    <property type="match status" value="1"/>
</dbReference>
<dbReference type="Proteomes" id="UP001065613">
    <property type="component" value="Chromosome"/>
</dbReference>
<keyword evidence="3 7" id="KW-0694">RNA-binding</keyword>
<keyword evidence="5 7" id="KW-0687">Ribonucleoprotein</keyword>
<dbReference type="CDD" id="cd00432">
    <property type="entry name" value="Ribosomal_L18_L5e"/>
    <property type="match status" value="1"/>
</dbReference>
<evidence type="ECO:0000256" key="2">
    <source>
        <dbReference type="ARBA" id="ARBA00022730"/>
    </source>
</evidence>
<keyword evidence="4 7" id="KW-0689">Ribosomal protein</keyword>
<evidence type="ECO:0000313" key="8">
    <source>
        <dbReference type="EMBL" id="UXE59764.1"/>
    </source>
</evidence>
<comment type="subunit">
    <text evidence="7">Part of the 50S ribosomal subunit; part of the 5S rRNA/L5/L18/L25 subcomplex. Contacts the 5S and 23S rRNAs.</text>
</comment>
<dbReference type="GO" id="GO:0022625">
    <property type="term" value="C:cytosolic large ribosomal subunit"/>
    <property type="evidence" value="ECO:0007669"/>
    <property type="project" value="TreeGrafter"/>
</dbReference>
<dbReference type="AlphaFoldDB" id="A0A977KTR3"/>
<dbReference type="InterPro" id="IPR057268">
    <property type="entry name" value="Ribosomal_L18"/>
</dbReference>
<dbReference type="Pfam" id="PF00861">
    <property type="entry name" value="Ribosomal_L18p"/>
    <property type="match status" value="1"/>
</dbReference>
<dbReference type="InterPro" id="IPR004389">
    <property type="entry name" value="Ribosomal_uL18_bac-type"/>
</dbReference>
<keyword evidence="2 7" id="KW-0699">rRNA-binding</keyword>
<dbReference type="InterPro" id="IPR005484">
    <property type="entry name" value="Ribosomal_uL18_bac/plant/anim"/>
</dbReference>
<evidence type="ECO:0000256" key="4">
    <source>
        <dbReference type="ARBA" id="ARBA00022980"/>
    </source>
</evidence>
<evidence type="ECO:0000256" key="6">
    <source>
        <dbReference type="ARBA" id="ARBA00035197"/>
    </source>
</evidence>
<dbReference type="FunFam" id="3.30.420.100:FF:000001">
    <property type="entry name" value="50S ribosomal protein L18"/>
    <property type="match status" value="1"/>
</dbReference>
<dbReference type="Gene3D" id="3.30.420.100">
    <property type="match status" value="1"/>
</dbReference>
<evidence type="ECO:0000256" key="5">
    <source>
        <dbReference type="ARBA" id="ARBA00023274"/>
    </source>
</evidence>
<evidence type="ECO:0000256" key="1">
    <source>
        <dbReference type="ARBA" id="ARBA00007116"/>
    </source>
</evidence>
<comment type="function">
    <text evidence="7">This is one of the proteins that bind and probably mediate the attachment of the 5S RNA into the large ribosomal subunit, where it forms part of the central protuberance.</text>
</comment>